<feature type="signal peptide" evidence="1">
    <location>
        <begin position="1"/>
        <end position="21"/>
    </location>
</feature>
<reference evidence="2 3" key="1">
    <citation type="submission" date="2023-09" db="EMBL/GenBank/DDBJ databases">
        <title>Novel taxa isolated from Blanes Bay.</title>
        <authorList>
            <person name="Rey-Velasco X."/>
            <person name="Lucena T."/>
        </authorList>
    </citation>
    <scope>NUCLEOTIDE SEQUENCE [LARGE SCALE GENOMIC DNA]</scope>
    <source>
        <strain evidence="2 3">S356</strain>
    </source>
</reference>
<gene>
    <name evidence="2" type="ORF">RQM59_14345</name>
</gene>
<evidence type="ECO:0000313" key="2">
    <source>
        <dbReference type="EMBL" id="MDT7833558.1"/>
    </source>
</evidence>
<accession>A0ABU3LKG0</accession>
<proteinExistence type="predicted"/>
<evidence type="ECO:0008006" key="4">
    <source>
        <dbReference type="Google" id="ProtNLM"/>
    </source>
</evidence>
<organism evidence="2 3">
    <name type="scientific">Asprobacillus argus</name>
    <dbReference type="NCBI Taxonomy" id="3076534"/>
    <lineage>
        <taxon>Bacteria</taxon>
        <taxon>Pseudomonadati</taxon>
        <taxon>Bacteroidota</taxon>
        <taxon>Flavobacteriia</taxon>
        <taxon>Flavobacteriales</taxon>
        <taxon>Flavobacteriaceae</taxon>
        <taxon>Asprobacillus</taxon>
    </lineage>
</organism>
<dbReference type="EMBL" id="JAVTTO010000009">
    <property type="protein sequence ID" value="MDT7833558.1"/>
    <property type="molecule type" value="Genomic_DNA"/>
</dbReference>
<sequence length="114" mass="13210">MKKITTLALLLILLGSFNLSAQRLSSKKYLNNTFTAYNKELQLSPEKATKFKDILKRYNAKIATLVDAKKDNPQSFNKLVKLQDIEIFKLLDGPQFTIYKKEKAIIEPAKKYRR</sequence>
<comment type="caution">
    <text evidence="2">The sequence shown here is derived from an EMBL/GenBank/DDBJ whole genome shotgun (WGS) entry which is preliminary data.</text>
</comment>
<protein>
    <recommendedName>
        <fullName evidence="4">Inhibitor I9 domain-containing protein</fullName>
    </recommendedName>
</protein>
<name>A0ABU3LKG0_9FLAO</name>
<evidence type="ECO:0000313" key="3">
    <source>
        <dbReference type="Proteomes" id="UP001257277"/>
    </source>
</evidence>
<dbReference type="Proteomes" id="UP001257277">
    <property type="component" value="Unassembled WGS sequence"/>
</dbReference>
<dbReference type="RefSeq" id="WP_349242811.1">
    <property type="nucleotide sequence ID" value="NZ_JAVTTO010000009.1"/>
</dbReference>
<keyword evidence="1" id="KW-0732">Signal</keyword>
<feature type="chain" id="PRO_5046667963" description="Inhibitor I9 domain-containing protein" evidence="1">
    <location>
        <begin position="22"/>
        <end position="114"/>
    </location>
</feature>
<evidence type="ECO:0000256" key="1">
    <source>
        <dbReference type="SAM" id="SignalP"/>
    </source>
</evidence>
<keyword evidence="3" id="KW-1185">Reference proteome</keyword>